<dbReference type="Proteomes" id="UP001238603">
    <property type="component" value="Unassembled WGS sequence"/>
</dbReference>
<evidence type="ECO:0000256" key="6">
    <source>
        <dbReference type="RuleBase" id="RU003983"/>
    </source>
</evidence>
<protein>
    <submittedName>
        <fullName evidence="9">M48 family metallopeptidase</fullName>
    </submittedName>
</protein>
<dbReference type="InterPro" id="IPR001915">
    <property type="entry name" value="Peptidase_M48"/>
</dbReference>
<dbReference type="Gene3D" id="3.30.2010.10">
    <property type="entry name" value="Metalloproteases ('zincins'), catalytic domain"/>
    <property type="match status" value="1"/>
</dbReference>
<evidence type="ECO:0000313" key="9">
    <source>
        <dbReference type="EMBL" id="MDL5030836.1"/>
    </source>
</evidence>
<comment type="cofactor">
    <cofactor evidence="6">
        <name>Zn(2+)</name>
        <dbReference type="ChEBI" id="CHEBI:29105"/>
    </cofactor>
    <text evidence="6">Binds 1 zinc ion per subunit.</text>
</comment>
<dbReference type="RefSeq" id="WP_285980963.1">
    <property type="nucleotide sequence ID" value="NZ_JASVDS010000001.1"/>
</dbReference>
<organism evidence="9 10">
    <name type="scientific">Roseateles subflavus</name>
    <dbReference type="NCBI Taxonomy" id="3053353"/>
    <lineage>
        <taxon>Bacteria</taxon>
        <taxon>Pseudomonadati</taxon>
        <taxon>Pseudomonadota</taxon>
        <taxon>Betaproteobacteria</taxon>
        <taxon>Burkholderiales</taxon>
        <taxon>Sphaerotilaceae</taxon>
        <taxon>Roseateles</taxon>
    </lineage>
</organism>
<dbReference type="EMBL" id="JASVDS010000001">
    <property type="protein sequence ID" value="MDL5030836.1"/>
    <property type="molecule type" value="Genomic_DNA"/>
</dbReference>
<evidence type="ECO:0000256" key="7">
    <source>
        <dbReference type="SAM" id="MobiDB-lite"/>
    </source>
</evidence>
<dbReference type="CDD" id="cd07331">
    <property type="entry name" value="M48C_Oma1_like"/>
    <property type="match status" value="1"/>
</dbReference>
<name>A0ABT7LH03_9BURK</name>
<keyword evidence="3 6" id="KW-0378">Hydrolase</keyword>
<keyword evidence="5 6" id="KW-0482">Metalloprotease</keyword>
<evidence type="ECO:0000256" key="1">
    <source>
        <dbReference type="ARBA" id="ARBA00022670"/>
    </source>
</evidence>
<evidence type="ECO:0000313" key="10">
    <source>
        <dbReference type="Proteomes" id="UP001238603"/>
    </source>
</evidence>
<sequence>MNDFILHHELTLDGVPAYGFGRCDCRGCAPRQPARRLFTGLVGLGALGAAAPALAREGVEVGEKSWATKLVSAEQVEAAAAQQYVQTMRQAAQQRALAPANHPQVIRLRAIAQRIIPFALPWNPRAQEWKWEINLIGSAQLNAYCMPGGKIAFYYGILEKLQLSDDEVAMIMGHEVAHALREHARERMGKGAATRLGAGLISGLLGLGNTGDALLNMGGQLLTLKFSREDETEADLVGMELAARAGYNPAAGVSLWEKMGQAAKGAPPQWLSTHPAGTTRIKDIESNLPKVQGLFDKAPKPTQRFEPAPPLKSRSAN</sequence>
<feature type="region of interest" description="Disordered" evidence="7">
    <location>
        <begin position="293"/>
        <end position="317"/>
    </location>
</feature>
<evidence type="ECO:0000259" key="8">
    <source>
        <dbReference type="Pfam" id="PF01435"/>
    </source>
</evidence>
<gene>
    <name evidence="9" type="ORF">QRD43_02865</name>
</gene>
<keyword evidence="4 6" id="KW-0862">Zinc</keyword>
<feature type="domain" description="Peptidase M48" evidence="8">
    <location>
        <begin position="128"/>
        <end position="286"/>
    </location>
</feature>
<comment type="caution">
    <text evidence="9">The sequence shown here is derived from an EMBL/GenBank/DDBJ whole genome shotgun (WGS) entry which is preliminary data.</text>
</comment>
<accession>A0ABT7LH03</accession>
<proteinExistence type="inferred from homology"/>
<evidence type="ECO:0000256" key="4">
    <source>
        <dbReference type="ARBA" id="ARBA00022833"/>
    </source>
</evidence>
<comment type="similarity">
    <text evidence="6">Belongs to the peptidase M48 family.</text>
</comment>
<dbReference type="PANTHER" id="PTHR22726:SF1">
    <property type="entry name" value="METALLOENDOPEPTIDASE OMA1, MITOCHONDRIAL"/>
    <property type="match status" value="1"/>
</dbReference>
<dbReference type="InterPro" id="IPR051156">
    <property type="entry name" value="Mito/Outer_Membr_Metalloprot"/>
</dbReference>
<reference evidence="9 10" key="1">
    <citation type="submission" date="2023-06" db="EMBL/GenBank/DDBJ databases">
        <title>Pelomonas sp. APW6 16S ribosomal RNA gene genome sequencing and assembly.</title>
        <authorList>
            <person name="Woo H."/>
        </authorList>
    </citation>
    <scope>NUCLEOTIDE SEQUENCE [LARGE SCALE GENOMIC DNA]</scope>
    <source>
        <strain evidence="9 10">APW6</strain>
    </source>
</reference>
<evidence type="ECO:0000256" key="5">
    <source>
        <dbReference type="ARBA" id="ARBA00023049"/>
    </source>
</evidence>
<keyword evidence="10" id="KW-1185">Reference proteome</keyword>
<dbReference type="PANTHER" id="PTHR22726">
    <property type="entry name" value="METALLOENDOPEPTIDASE OMA1"/>
    <property type="match status" value="1"/>
</dbReference>
<dbReference type="Pfam" id="PF01435">
    <property type="entry name" value="Peptidase_M48"/>
    <property type="match status" value="1"/>
</dbReference>
<evidence type="ECO:0000256" key="3">
    <source>
        <dbReference type="ARBA" id="ARBA00022801"/>
    </source>
</evidence>
<evidence type="ECO:0000256" key="2">
    <source>
        <dbReference type="ARBA" id="ARBA00022723"/>
    </source>
</evidence>
<keyword evidence="2" id="KW-0479">Metal-binding</keyword>
<keyword evidence="1 6" id="KW-0645">Protease</keyword>